<dbReference type="Proteomes" id="UP000692954">
    <property type="component" value="Unassembled WGS sequence"/>
</dbReference>
<protein>
    <submittedName>
        <fullName evidence="1">Uncharacterized protein</fullName>
    </submittedName>
</protein>
<evidence type="ECO:0000313" key="1">
    <source>
        <dbReference type="EMBL" id="CAD8091919.1"/>
    </source>
</evidence>
<keyword evidence="2" id="KW-1185">Reference proteome</keyword>
<organism evidence="1 2">
    <name type="scientific">Paramecium sonneborni</name>
    <dbReference type="NCBI Taxonomy" id="65129"/>
    <lineage>
        <taxon>Eukaryota</taxon>
        <taxon>Sar</taxon>
        <taxon>Alveolata</taxon>
        <taxon>Ciliophora</taxon>
        <taxon>Intramacronucleata</taxon>
        <taxon>Oligohymenophorea</taxon>
        <taxon>Peniculida</taxon>
        <taxon>Parameciidae</taxon>
        <taxon>Paramecium</taxon>
    </lineage>
</organism>
<evidence type="ECO:0000313" key="2">
    <source>
        <dbReference type="Proteomes" id="UP000692954"/>
    </source>
</evidence>
<proteinExistence type="predicted"/>
<reference evidence="1" key="1">
    <citation type="submission" date="2021-01" db="EMBL/GenBank/DDBJ databases">
        <authorList>
            <consortium name="Genoscope - CEA"/>
            <person name="William W."/>
        </authorList>
    </citation>
    <scope>NUCLEOTIDE SEQUENCE</scope>
</reference>
<comment type="caution">
    <text evidence="1">The sequence shown here is derived from an EMBL/GenBank/DDBJ whole genome shotgun (WGS) entry which is preliminary data.</text>
</comment>
<accession>A0A8S1NKE4</accession>
<dbReference type="EMBL" id="CAJJDN010000058">
    <property type="protein sequence ID" value="CAD8091919.1"/>
    <property type="molecule type" value="Genomic_DNA"/>
</dbReference>
<sequence>MYQELWINCNFNRPCKIYIICKVEWQNIAVNEFIFNTYGPEFCQKRVMEMIMSNEDLNNIGQIHFIQRDSELEQQNKEQQIQSKNLNVGQEDQEQIIQTLTQQKEHKSYGYCSIY</sequence>
<name>A0A8S1NKE4_9CILI</name>
<dbReference type="AlphaFoldDB" id="A0A8S1NKE4"/>
<gene>
    <name evidence="1" type="ORF">PSON_ATCC_30995.1.T0580124</name>
</gene>